<proteinExistence type="predicted"/>
<evidence type="ECO:0000256" key="1">
    <source>
        <dbReference type="SAM" id="Phobius"/>
    </source>
</evidence>
<keyword evidence="1" id="KW-1133">Transmembrane helix</keyword>
<dbReference type="AlphaFoldDB" id="A0A6C0J1F8"/>
<sequence>MISIPSILIQSSFLFISTTIVVFYILKIANLSSFRDKNVEFDKKGALIYSITSSLGFTIIMALISIQTDKQLLKNDKK</sequence>
<name>A0A6C0J1F8_9ZZZZ</name>
<feature type="transmembrane region" description="Helical" evidence="1">
    <location>
        <begin position="46"/>
        <end position="66"/>
    </location>
</feature>
<accession>A0A6C0J1F8</accession>
<protein>
    <submittedName>
        <fullName evidence="2">Uncharacterized protein</fullName>
    </submittedName>
</protein>
<keyword evidence="1" id="KW-0812">Transmembrane</keyword>
<evidence type="ECO:0000313" key="2">
    <source>
        <dbReference type="EMBL" id="QHT98610.1"/>
    </source>
</evidence>
<dbReference type="EMBL" id="MN740294">
    <property type="protein sequence ID" value="QHT98610.1"/>
    <property type="molecule type" value="Genomic_DNA"/>
</dbReference>
<organism evidence="2">
    <name type="scientific">viral metagenome</name>
    <dbReference type="NCBI Taxonomy" id="1070528"/>
    <lineage>
        <taxon>unclassified sequences</taxon>
        <taxon>metagenomes</taxon>
        <taxon>organismal metagenomes</taxon>
    </lineage>
</organism>
<reference evidence="2" key="1">
    <citation type="journal article" date="2020" name="Nature">
        <title>Giant virus diversity and host interactions through global metagenomics.</title>
        <authorList>
            <person name="Schulz F."/>
            <person name="Roux S."/>
            <person name="Paez-Espino D."/>
            <person name="Jungbluth S."/>
            <person name="Walsh D.A."/>
            <person name="Denef V.J."/>
            <person name="McMahon K.D."/>
            <person name="Konstantinidis K.T."/>
            <person name="Eloe-Fadrosh E.A."/>
            <person name="Kyrpides N.C."/>
            <person name="Woyke T."/>
        </authorList>
    </citation>
    <scope>NUCLEOTIDE SEQUENCE</scope>
    <source>
        <strain evidence="2">GVMAG-M-3300025676-16</strain>
    </source>
</reference>
<feature type="transmembrane region" description="Helical" evidence="1">
    <location>
        <begin position="7"/>
        <end position="26"/>
    </location>
</feature>
<keyword evidence="1" id="KW-0472">Membrane</keyword>